<gene>
    <name evidence="2" type="primary">mobB</name>
    <name evidence="2" type="ORF">SBX64_10360</name>
</gene>
<sequence length="177" mass="19988">MTRFSDKRPNIAVLGFAAFSGTGKTTLLESLIPLLIARGLRVGVYKHSHHVIEQDKPGKDSFRLRQAGALQTLLATPERAILTTEYSNASPDFYHLLRQFDTENLDLILVEGCKEKRFTKIELHRHDLDKPWLYPDDPDIIAVATDRNIDCPLPCLDLNNAAQIAEFVIRYVQDTAS</sequence>
<proteinExistence type="predicted"/>
<dbReference type="InterPro" id="IPR004435">
    <property type="entry name" value="MobB_dom"/>
</dbReference>
<organism evidence="2 3">
    <name type="scientific">Vibrio rhizosphaerae</name>
    <dbReference type="NCBI Taxonomy" id="398736"/>
    <lineage>
        <taxon>Bacteria</taxon>
        <taxon>Pseudomonadati</taxon>
        <taxon>Pseudomonadota</taxon>
        <taxon>Gammaproteobacteria</taxon>
        <taxon>Vibrionales</taxon>
        <taxon>Vibrionaceae</taxon>
        <taxon>Vibrio</taxon>
    </lineage>
</organism>
<dbReference type="SUPFAM" id="SSF52540">
    <property type="entry name" value="P-loop containing nucleoside triphosphate hydrolases"/>
    <property type="match status" value="1"/>
</dbReference>
<dbReference type="InterPro" id="IPR052539">
    <property type="entry name" value="MGD_biosynthesis_adapter"/>
</dbReference>
<name>A0ABU4IU78_9VIBR</name>
<evidence type="ECO:0000313" key="2">
    <source>
        <dbReference type="EMBL" id="MDW6092951.1"/>
    </source>
</evidence>
<evidence type="ECO:0000313" key="3">
    <source>
        <dbReference type="Proteomes" id="UP001279860"/>
    </source>
</evidence>
<dbReference type="PANTHER" id="PTHR40072:SF1">
    <property type="entry name" value="MOLYBDOPTERIN-GUANINE DINUCLEOTIDE BIOSYNTHESIS ADAPTER PROTEIN"/>
    <property type="match status" value="1"/>
</dbReference>
<feature type="domain" description="Molybdopterin-guanine dinucleotide biosynthesis protein B (MobB)" evidence="1">
    <location>
        <begin position="13"/>
        <end position="146"/>
    </location>
</feature>
<evidence type="ECO:0000259" key="1">
    <source>
        <dbReference type="Pfam" id="PF03205"/>
    </source>
</evidence>
<accession>A0ABU4IU78</accession>
<dbReference type="Pfam" id="PF03205">
    <property type="entry name" value="MobB"/>
    <property type="match status" value="1"/>
</dbReference>
<dbReference type="PANTHER" id="PTHR40072">
    <property type="entry name" value="MOLYBDOPTERIN-GUANINE DINUCLEOTIDE BIOSYNTHESIS ADAPTER PROTEIN-RELATED"/>
    <property type="match status" value="1"/>
</dbReference>
<dbReference type="RefSeq" id="WP_038179317.1">
    <property type="nucleotide sequence ID" value="NZ_AP024903.1"/>
</dbReference>
<dbReference type="InterPro" id="IPR027417">
    <property type="entry name" value="P-loop_NTPase"/>
</dbReference>
<dbReference type="CDD" id="cd03116">
    <property type="entry name" value="MobB"/>
    <property type="match status" value="1"/>
</dbReference>
<reference evidence="2 3" key="1">
    <citation type="submission" date="2023-11" db="EMBL/GenBank/DDBJ databases">
        <title>Plant-associative lifestyle of Vibrio porteresiae and its evolutionary dynamics.</title>
        <authorList>
            <person name="Rameshkumar N."/>
            <person name="Kirti K."/>
        </authorList>
    </citation>
    <scope>NUCLEOTIDE SEQUENCE [LARGE SCALE GENOMIC DNA]</scope>
    <source>
        <strain evidence="2 3">MSSRF7</strain>
    </source>
</reference>
<dbReference type="Gene3D" id="3.40.50.300">
    <property type="entry name" value="P-loop containing nucleotide triphosphate hydrolases"/>
    <property type="match status" value="1"/>
</dbReference>
<dbReference type="EMBL" id="JAWRCP010000001">
    <property type="protein sequence ID" value="MDW6092951.1"/>
    <property type="molecule type" value="Genomic_DNA"/>
</dbReference>
<dbReference type="NCBIfam" id="TIGR00176">
    <property type="entry name" value="mobB"/>
    <property type="match status" value="1"/>
</dbReference>
<keyword evidence="3" id="KW-1185">Reference proteome</keyword>
<dbReference type="Proteomes" id="UP001279860">
    <property type="component" value="Unassembled WGS sequence"/>
</dbReference>
<protein>
    <submittedName>
        <fullName evidence="2">Molybdopterin-guanine dinucleotide biosynthesis protein B</fullName>
    </submittedName>
</protein>
<comment type="caution">
    <text evidence="2">The sequence shown here is derived from an EMBL/GenBank/DDBJ whole genome shotgun (WGS) entry which is preliminary data.</text>
</comment>